<dbReference type="PROSITE" id="PS51470">
    <property type="entry name" value="FG_GAP"/>
    <property type="match status" value="11"/>
</dbReference>
<dbReference type="PANTHER" id="PTHR23221">
    <property type="entry name" value="GLYCOSYLPHOSPHATIDYLINOSITOL PHOSPHOLIPASE D"/>
    <property type="match status" value="1"/>
</dbReference>
<dbReference type="SMART" id="SM00191">
    <property type="entry name" value="Int_alpha"/>
    <property type="match status" value="14"/>
</dbReference>
<proteinExistence type="predicted"/>
<dbReference type="InterPro" id="IPR000413">
    <property type="entry name" value="Integrin_alpha"/>
</dbReference>
<dbReference type="InterPro" id="IPR001343">
    <property type="entry name" value="Hemolysn_Ca-bd"/>
</dbReference>
<evidence type="ECO:0000313" key="7">
    <source>
        <dbReference type="Proteomes" id="UP000267249"/>
    </source>
</evidence>
<dbReference type="Proteomes" id="UP000267249">
    <property type="component" value="Chromosome"/>
</dbReference>
<reference evidence="6 7" key="1">
    <citation type="journal article" date="2018" name="Sci. Rep.">
        <title>Genome Features and Biochemical Characteristics of a Robust, Fast Growing and Naturally Transformable Cyanobacterium Synechococcus elongatus PCC 11801 Isolated from India.</title>
        <authorList>
            <person name="Jaiswal D."/>
            <person name="Sengupta A."/>
            <person name="Sohoni S."/>
            <person name="Sengupta S."/>
            <person name="Phadnavis A.G."/>
            <person name="Pakrasi H.B."/>
            <person name="Wangikar P.P."/>
        </authorList>
    </citation>
    <scope>NUCLEOTIDE SEQUENCE [LARGE SCALE GENOMIC DNA]</scope>
    <source>
        <strain evidence="6 7">PCC 11801</strain>
    </source>
</reference>
<dbReference type="RefSeq" id="WP_370538833.1">
    <property type="nucleotide sequence ID" value="NZ_CP030139.2"/>
</dbReference>
<dbReference type="SUPFAM" id="SSF51120">
    <property type="entry name" value="beta-Roll"/>
    <property type="match status" value="1"/>
</dbReference>
<dbReference type="InterPro" id="IPR028994">
    <property type="entry name" value="Integrin_alpha_N"/>
</dbReference>
<keyword evidence="2" id="KW-0677">Repeat</keyword>
<keyword evidence="4" id="KW-0325">Glycoprotein</keyword>
<dbReference type="Gene3D" id="2.130.10.130">
    <property type="entry name" value="Integrin alpha, N-terminal"/>
    <property type="match status" value="8"/>
</dbReference>
<dbReference type="PRINTS" id="PR01185">
    <property type="entry name" value="INTEGRINA"/>
</dbReference>
<keyword evidence="3" id="KW-0378">Hydrolase</keyword>
<dbReference type="GO" id="GO:0008305">
    <property type="term" value="C:integrin complex"/>
    <property type="evidence" value="ECO:0007669"/>
    <property type="project" value="InterPro"/>
</dbReference>
<feature type="domain" description="Cadherin" evidence="5">
    <location>
        <begin position="1292"/>
        <end position="1388"/>
    </location>
</feature>
<accession>A0AAN1QQQ9</accession>
<gene>
    <name evidence="6" type="ORF">DOP62_11755</name>
</gene>
<dbReference type="EMBL" id="CP030139">
    <property type="protein sequence ID" value="AZB73754.2"/>
    <property type="molecule type" value="Genomic_DNA"/>
</dbReference>
<dbReference type="InterPro" id="IPR019960">
    <property type="entry name" value="T1SS_VCA0849"/>
</dbReference>
<dbReference type="InterPro" id="IPR018511">
    <property type="entry name" value="Hemolysin-typ_Ca-bd_CS"/>
</dbReference>
<dbReference type="InterPro" id="IPR013517">
    <property type="entry name" value="FG-GAP"/>
</dbReference>
<evidence type="ECO:0000313" key="6">
    <source>
        <dbReference type="EMBL" id="AZB73754.2"/>
    </source>
</evidence>
<keyword evidence="1" id="KW-0732">Signal</keyword>
<evidence type="ECO:0000256" key="2">
    <source>
        <dbReference type="ARBA" id="ARBA00022737"/>
    </source>
</evidence>
<dbReference type="GO" id="GO:0016787">
    <property type="term" value="F:hydrolase activity"/>
    <property type="evidence" value="ECO:0007669"/>
    <property type="project" value="UniProtKB-KW"/>
</dbReference>
<dbReference type="InterPro" id="IPR011049">
    <property type="entry name" value="Serralysin-like_metalloprot_C"/>
</dbReference>
<protein>
    <submittedName>
        <fullName evidence="6">Type I secretion C-terminal target domain-containing protein</fullName>
    </submittedName>
</protein>
<dbReference type="GO" id="GO:0007156">
    <property type="term" value="P:homophilic cell adhesion via plasma membrane adhesion molecules"/>
    <property type="evidence" value="ECO:0007669"/>
    <property type="project" value="InterPro"/>
</dbReference>
<organism evidence="6 7">
    <name type="scientific">Synechococcus elongatus PCC 11801</name>
    <dbReference type="NCBI Taxonomy" id="2219813"/>
    <lineage>
        <taxon>Bacteria</taxon>
        <taxon>Bacillati</taxon>
        <taxon>Cyanobacteriota</taxon>
        <taxon>Cyanophyceae</taxon>
        <taxon>Synechococcales</taxon>
        <taxon>Synechococcaceae</taxon>
        <taxon>Synechococcus</taxon>
    </lineage>
</organism>
<evidence type="ECO:0000256" key="3">
    <source>
        <dbReference type="ARBA" id="ARBA00022801"/>
    </source>
</evidence>
<sequence>MANASLNLSALNGSNGFRINGINEFDFSGRSVSNAGDVNGDGIDDLIIGAFGADNFTGQSYVVFGSRNSFGSNLNLSALNGINGFRIDGINAFDYSGWSVSSAGDINGDGIDDLIIGTNRAGLNGNAGAGQSYVIFGKDVARQGSFDPVLALSSLNGSNGFRINGNGIDPSYSSGFSVSNAGDINGDGIDDLIIGDPFPSNNTGQSYVIFGKKGATRADINLVTFAPEDGFRINSSLANSFFSFSVSNAGDVNGDGIDDLIIGAYRDLVDDRPESGQSYVIFGKKESRADINLATLNASDGFRITGMKSGDRSGFSVSNTGDVNGDGIDDLIIGAPFASPDGKLYSGQSYVVYGKLGATRADIDLLTFAPDDGFRINGIKSDDRSGRSVSNAGDVNGDGIDDLIIGAPFADPNGDSSGQSYVIFGKLGATRADINLATLDGSDGFRINGISDINYSGFSVSSAGDVNGDGVDDLIIGAYAANNTAGQSYVVFGNAAPVLDLDGAATPSQNFSTVFTGTSVSVVGSGLTIKDLNSPTLAAATVTLVNRPDGTAESLSAITTGTSITASYDSNTGVLLLSGIASVADYQQVLRTVTYSNSSSAADLDLSRRRIEFVLDDGSDFANTSAVVTTTVTVLKLPLASKTSVSLSALDGINGFRVNGIVASDFSGYSVSGAGDVNGDGIDDLIIGAFGADPNGIDRAGQSYVVFGKKGGFSADIDLDSLTSSDGFRINGIAAGDESGRSVSNAGDVNGDGLDDLIIGALGANPNGNTNNSGQSYVVFGKKGATRADINLSTLAPSDGFRINGIAAYDQSGIAVSNAGDVNGDGIDDLIIGANRADPNGDIDAGQSYVVYGKEGATRADIDLSSFAPSDGFRINGINADDRSGFSVSNAGDVNGDGLDDLIIGAQFADPNMNLSSGQSYVVFGKKGATRADIDLSTFAPSDGFRINGIAAFDNFGRSVSSAGDVNGDGLDDLIIGASYADPNGINGSGQSYVVFGKKGATRADINLSTLAPSDGFRINGIAANDLSGFSVSNAGDVNGDGIDDLIIGAIGANPNGINGSGQSYVVFGKKGATRADINLSTLAPGDGFAINGIAANDLSGRSVSGAGDVNGDSIDDLIIGANGADPNGSQSGQSYVVFGNAAPILDLDGSATLSQDFGAVFTGTPVLVVGADLTIEDLNSPTLAAATVTLVNRPDGTAESLSAITDGTSISARYDSNTGVLLLSGLASVADYEQVLRTVTYTNSSNLDRSARTIEFVLDDGSDFANTSALVSTTLSFNRAPTDLALSNTAITENAVVGDGIKVADITITDPDTTGNNNVLSLAGDDAASFEIRGTELFFVGSSPDFETKPSYAITITSTDGSLVYSEPFTINVTNLNEITGSQRSNFLVGSKGNDFITGLGGNDFLFGGGGNDILIGGSGQDFLSGGAGNDRFVYTAVSDARDLIVDFNVKQDSLDLSVLLDSLGYKGSNPLADQVLRFSTQLFLGTTVSVNAGLGGVPDFVPLVTLLGVSSSDLLLGDNILI</sequence>
<dbReference type="GO" id="GO:0005509">
    <property type="term" value="F:calcium ion binding"/>
    <property type="evidence" value="ECO:0007669"/>
    <property type="project" value="InterPro"/>
</dbReference>
<dbReference type="PROSITE" id="PS00330">
    <property type="entry name" value="HEMOLYSIN_CALCIUM"/>
    <property type="match status" value="3"/>
</dbReference>
<dbReference type="SUPFAM" id="SSF69318">
    <property type="entry name" value="Integrin alpha N-terminal domain"/>
    <property type="match status" value="5"/>
</dbReference>
<dbReference type="PROSITE" id="PS50268">
    <property type="entry name" value="CADHERIN_2"/>
    <property type="match status" value="1"/>
</dbReference>
<dbReference type="CDD" id="cd11304">
    <property type="entry name" value="Cadherin_repeat"/>
    <property type="match status" value="1"/>
</dbReference>
<dbReference type="PANTHER" id="PTHR23221:SF7">
    <property type="entry name" value="PHOSPHATIDYLINOSITOL-GLYCAN-SPECIFIC PHOSPHOLIPASE D"/>
    <property type="match status" value="1"/>
</dbReference>
<dbReference type="PRINTS" id="PR00313">
    <property type="entry name" value="CABNDNGRPT"/>
</dbReference>
<dbReference type="Pfam" id="PF01839">
    <property type="entry name" value="FG-GAP"/>
    <property type="match status" value="14"/>
</dbReference>
<evidence type="ECO:0000256" key="4">
    <source>
        <dbReference type="ARBA" id="ARBA00023180"/>
    </source>
</evidence>
<dbReference type="InterPro" id="IPR002126">
    <property type="entry name" value="Cadherin-like_dom"/>
</dbReference>
<dbReference type="NCBIfam" id="TIGR03661">
    <property type="entry name" value="T1SS_VCA0849"/>
    <property type="match status" value="1"/>
</dbReference>
<dbReference type="InterPro" id="IPR013519">
    <property type="entry name" value="Int_alpha_beta-p"/>
</dbReference>
<evidence type="ECO:0000259" key="5">
    <source>
        <dbReference type="PROSITE" id="PS50268"/>
    </source>
</evidence>
<evidence type="ECO:0000256" key="1">
    <source>
        <dbReference type="ARBA" id="ARBA00022729"/>
    </source>
</evidence>
<name>A0AAN1QQQ9_SYNEL</name>
<dbReference type="Gene3D" id="2.150.10.10">
    <property type="entry name" value="Serralysin-like metalloprotease, C-terminal"/>
    <property type="match status" value="1"/>
</dbReference>
<dbReference type="Pfam" id="PF00353">
    <property type="entry name" value="HemolysinCabind"/>
    <property type="match status" value="1"/>
</dbReference>